<dbReference type="Proteomes" id="UP000438429">
    <property type="component" value="Unassembled WGS sequence"/>
</dbReference>
<evidence type="ECO:0000313" key="3">
    <source>
        <dbReference type="Proteomes" id="UP000438429"/>
    </source>
</evidence>
<comment type="caution">
    <text evidence="2">The sequence shown here is derived from an EMBL/GenBank/DDBJ whole genome shotgun (WGS) entry which is preliminary data.</text>
</comment>
<dbReference type="AlphaFoldDB" id="A0A6A4SB57"/>
<proteinExistence type="predicted"/>
<evidence type="ECO:0000313" key="2">
    <source>
        <dbReference type="EMBL" id="KAF0028321.1"/>
    </source>
</evidence>
<sequence>MESSDLHRLALQSPGEQAALTYTLIIISLRNATRNQMGRNCNLERNAEDVQISVGLSRKRAPVSTTSEENKTYICQHPECTHTKREKLVCLYAEHLTTHTDVNQSLTDWVTVSAFKLDESKISHLPGYILHLELYISDWNEVCTEEPQLLAGFPSPGLSRGREDLAPGSCWVSSGTKDNLTDLLDVQVTFGHRKGWSHDKSDITISSRPQRSSHSGDHREENTEPGKGGEMASQITRCGTRTELFSEVMNEEQRTEHNLKPGFAIDGHAGPPPRGAVQRRGVAAQWDPDGT</sequence>
<feature type="compositionally biased region" description="Polar residues" evidence="1">
    <location>
        <begin position="203"/>
        <end position="213"/>
    </location>
</feature>
<feature type="region of interest" description="Disordered" evidence="1">
    <location>
        <begin position="250"/>
        <end position="291"/>
    </location>
</feature>
<accession>A0A6A4SB57</accession>
<protein>
    <submittedName>
        <fullName evidence="2">Uncharacterized protein</fullName>
    </submittedName>
</protein>
<organism evidence="2 3">
    <name type="scientific">Scophthalmus maximus</name>
    <name type="common">Turbot</name>
    <name type="synonym">Psetta maxima</name>
    <dbReference type="NCBI Taxonomy" id="52904"/>
    <lineage>
        <taxon>Eukaryota</taxon>
        <taxon>Metazoa</taxon>
        <taxon>Chordata</taxon>
        <taxon>Craniata</taxon>
        <taxon>Vertebrata</taxon>
        <taxon>Euteleostomi</taxon>
        <taxon>Actinopterygii</taxon>
        <taxon>Neopterygii</taxon>
        <taxon>Teleostei</taxon>
        <taxon>Neoteleostei</taxon>
        <taxon>Acanthomorphata</taxon>
        <taxon>Carangaria</taxon>
        <taxon>Pleuronectiformes</taxon>
        <taxon>Pleuronectoidei</taxon>
        <taxon>Scophthalmidae</taxon>
        <taxon>Scophthalmus</taxon>
    </lineage>
</organism>
<name>A0A6A4SB57_SCOMX</name>
<reference evidence="2 3" key="1">
    <citation type="submission" date="2019-06" db="EMBL/GenBank/DDBJ databases">
        <title>Draft genomes of female and male turbot (Scophthalmus maximus).</title>
        <authorList>
            <person name="Xu H."/>
            <person name="Xu X.-W."/>
            <person name="Shao C."/>
            <person name="Chen S."/>
        </authorList>
    </citation>
    <scope>NUCLEOTIDE SEQUENCE [LARGE SCALE GENOMIC DNA]</scope>
    <source>
        <strain evidence="2">Ysfricsl-2016a</strain>
        <tissue evidence="2">Blood</tissue>
    </source>
</reference>
<feature type="compositionally biased region" description="Basic and acidic residues" evidence="1">
    <location>
        <begin position="214"/>
        <end position="224"/>
    </location>
</feature>
<evidence type="ECO:0000256" key="1">
    <source>
        <dbReference type="SAM" id="MobiDB-lite"/>
    </source>
</evidence>
<feature type="region of interest" description="Disordered" evidence="1">
    <location>
        <begin position="194"/>
        <end position="234"/>
    </location>
</feature>
<gene>
    <name evidence="2" type="ORF">F2P81_019408</name>
</gene>
<dbReference type="EMBL" id="VEVO01000017">
    <property type="protein sequence ID" value="KAF0028321.1"/>
    <property type="molecule type" value="Genomic_DNA"/>
</dbReference>